<keyword evidence="3" id="KW-0804">Transcription</keyword>
<dbReference type="PROSITE" id="PS01081">
    <property type="entry name" value="HTH_TETR_1"/>
    <property type="match status" value="1"/>
</dbReference>
<dbReference type="STRING" id="1121391.SAMN02745206_00800"/>
<proteinExistence type="predicted"/>
<dbReference type="InterPro" id="IPR009057">
    <property type="entry name" value="Homeodomain-like_sf"/>
</dbReference>
<dbReference type="AlphaFoldDB" id="A0A1M4W819"/>
<dbReference type="SUPFAM" id="SSF46689">
    <property type="entry name" value="Homeodomain-like"/>
    <property type="match status" value="1"/>
</dbReference>
<organism evidence="6 7">
    <name type="scientific">Desulfacinum infernum DSM 9756</name>
    <dbReference type="NCBI Taxonomy" id="1121391"/>
    <lineage>
        <taxon>Bacteria</taxon>
        <taxon>Pseudomonadati</taxon>
        <taxon>Thermodesulfobacteriota</taxon>
        <taxon>Syntrophobacteria</taxon>
        <taxon>Syntrophobacterales</taxon>
        <taxon>Syntrophobacteraceae</taxon>
        <taxon>Desulfacinum</taxon>
    </lineage>
</organism>
<reference evidence="7" key="1">
    <citation type="submission" date="2016-11" db="EMBL/GenBank/DDBJ databases">
        <authorList>
            <person name="Varghese N."/>
            <person name="Submissions S."/>
        </authorList>
    </citation>
    <scope>NUCLEOTIDE SEQUENCE [LARGE SCALE GENOMIC DNA]</scope>
    <source>
        <strain evidence="7">DSM 9756</strain>
    </source>
</reference>
<dbReference type="Proteomes" id="UP000184076">
    <property type="component" value="Unassembled WGS sequence"/>
</dbReference>
<dbReference type="RefSeq" id="WP_073037193.1">
    <property type="nucleotide sequence ID" value="NZ_FQVB01000007.1"/>
</dbReference>
<dbReference type="EMBL" id="FQVB01000007">
    <property type="protein sequence ID" value="SHE77295.1"/>
    <property type="molecule type" value="Genomic_DNA"/>
</dbReference>
<dbReference type="InterPro" id="IPR001647">
    <property type="entry name" value="HTH_TetR"/>
</dbReference>
<dbReference type="Pfam" id="PF21256">
    <property type="entry name" value="TetR_C_5-like"/>
    <property type="match status" value="1"/>
</dbReference>
<dbReference type="GO" id="GO:0003700">
    <property type="term" value="F:DNA-binding transcription factor activity"/>
    <property type="evidence" value="ECO:0007669"/>
    <property type="project" value="TreeGrafter"/>
</dbReference>
<evidence type="ECO:0000256" key="4">
    <source>
        <dbReference type="PROSITE-ProRule" id="PRU00335"/>
    </source>
</evidence>
<dbReference type="Pfam" id="PF00440">
    <property type="entry name" value="TetR_N"/>
    <property type="match status" value="1"/>
</dbReference>
<dbReference type="OrthoDB" id="9812484at2"/>
<evidence type="ECO:0000313" key="7">
    <source>
        <dbReference type="Proteomes" id="UP000184076"/>
    </source>
</evidence>
<name>A0A1M4W819_9BACT</name>
<feature type="DNA-binding region" description="H-T-H motif" evidence="4">
    <location>
        <begin position="35"/>
        <end position="54"/>
    </location>
</feature>
<dbReference type="PRINTS" id="PR00455">
    <property type="entry name" value="HTHTETR"/>
</dbReference>
<dbReference type="PROSITE" id="PS50977">
    <property type="entry name" value="HTH_TETR_2"/>
    <property type="match status" value="1"/>
</dbReference>
<dbReference type="InterPro" id="IPR049488">
    <property type="entry name" value="TM_1030-like_C"/>
</dbReference>
<accession>A0A1M4W819</accession>
<evidence type="ECO:0000256" key="1">
    <source>
        <dbReference type="ARBA" id="ARBA00023015"/>
    </source>
</evidence>
<dbReference type="InterPro" id="IPR036271">
    <property type="entry name" value="Tet_transcr_reg_TetR-rel_C_sf"/>
</dbReference>
<dbReference type="PANTHER" id="PTHR30055:SF234">
    <property type="entry name" value="HTH-TYPE TRANSCRIPTIONAL REGULATOR BETI"/>
    <property type="match status" value="1"/>
</dbReference>
<dbReference type="Gene3D" id="1.10.357.10">
    <property type="entry name" value="Tetracycline Repressor, domain 2"/>
    <property type="match status" value="1"/>
</dbReference>
<evidence type="ECO:0000259" key="5">
    <source>
        <dbReference type="PROSITE" id="PS50977"/>
    </source>
</evidence>
<dbReference type="InterPro" id="IPR023772">
    <property type="entry name" value="DNA-bd_HTH_TetR-type_CS"/>
</dbReference>
<dbReference type="InterPro" id="IPR050109">
    <property type="entry name" value="HTH-type_TetR-like_transc_reg"/>
</dbReference>
<evidence type="ECO:0000313" key="6">
    <source>
        <dbReference type="EMBL" id="SHE77295.1"/>
    </source>
</evidence>
<feature type="domain" description="HTH tetR-type" evidence="5">
    <location>
        <begin position="12"/>
        <end position="72"/>
    </location>
</feature>
<sequence>MTATERFQRLKPEKKEKIVATAIDEFARYGFRQASVNRMARLTGIAKGSLFQYFGTKEGLFRFIFDHAVELIRRNLRRVKAETADQDFFERIRSSLLAGVSFIRKHPHIYQIYLKMLFQEDFPFRDEFLQKIRLFSAEYLTPLVEKGMADGDLRPDLDVHLVVFTLDAVMDRFLQAHCVPFLDGNAGLFQAPPERVEKQVGDLVDFLRRGLGAEQPSGRR</sequence>
<evidence type="ECO:0000256" key="3">
    <source>
        <dbReference type="ARBA" id="ARBA00023163"/>
    </source>
</evidence>
<keyword evidence="7" id="KW-1185">Reference proteome</keyword>
<dbReference type="SUPFAM" id="SSF48498">
    <property type="entry name" value="Tetracyclin repressor-like, C-terminal domain"/>
    <property type="match status" value="1"/>
</dbReference>
<gene>
    <name evidence="6" type="ORF">SAMN02745206_00800</name>
</gene>
<dbReference type="GO" id="GO:0000976">
    <property type="term" value="F:transcription cis-regulatory region binding"/>
    <property type="evidence" value="ECO:0007669"/>
    <property type="project" value="TreeGrafter"/>
</dbReference>
<dbReference type="PANTHER" id="PTHR30055">
    <property type="entry name" value="HTH-TYPE TRANSCRIPTIONAL REGULATOR RUTR"/>
    <property type="match status" value="1"/>
</dbReference>
<keyword evidence="2 4" id="KW-0238">DNA-binding</keyword>
<evidence type="ECO:0000256" key="2">
    <source>
        <dbReference type="ARBA" id="ARBA00023125"/>
    </source>
</evidence>
<keyword evidence="1" id="KW-0805">Transcription regulation</keyword>
<protein>
    <submittedName>
        <fullName evidence="6">Transcriptional regulator, TetR family</fullName>
    </submittedName>
</protein>